<dbReference type="Gene3D" id="3.20.20.450">
    <property type="entry name" value="EAL domain"/>
    <property type="match status" value="1"/>
</dbReference>
<dbReference type="AlphaFoldDB" id="A0A1G7UB19"/>
<dbReference type="InterPro" id="IPR001633">
    <property type="entry name" value="EAL_dom"/>
</dbReference>
<dbReference type="PANTHER" id="PTHR33121">
    <property type="entry name" value="CYCLIC DI-GMP PHOSPHODIESTERASE PDEF"/>
    <property type="match status" value="1"/>
</dbReference>
<dbReference type="PANTHER" id="PTHR33121:SF70">
    <property type="entry name" value="SIGNALING PROTEIN YKOW"/>
    <property type="match status" value="1"/>
</dbReference>
<proteinExistence type="predicted"/>
<dbReference type="InterPro" id="IPR050706">
    <property type="entry name" value="Cyclic-di-GMP_PDE-like"/>
</dbReference>
<dbReference type="PROSITE" id="PS50883">
    <property type="entry name" value="EAL"/>
    <property type="match status" value="1"/>
</dbReference>
<evidence type="ECO:0000313" key="3">
    <source>
        <dbReference type="Proteomes" id="UP000198863"/>
    </source>
</evidence>
<dbReference type="SMART" id="SM00052">
    <property type="entry name" value="EAL"/>
    <property type="match status" value="1"/>
</dbReference>
<evidence type="ECO:0000259" key="1">
    <source>
        <dbReference type="PROSITE" id="PS50883"/>
    </source>
</evidence>
<organism evidence="2 3">
    <name type="scientific">Klenkia brasiliensis</name>
    <dbReference type="NCBI Taxonomy" id="333142"/>
    <lineage>
        <taxon>Bacteria</taxon>
        <taxon>Bacillati</taxon>
        <taxon>Actinomycetota</taxon>
        <taxon>Actinomycetes</taxon>
        <taxon>Geodermatophilales</taxon>
        <taxon>Geodermatophilaceae</taxon>
        <taxon>Klenkia</taxon>
    </lineage>
</organism>
<name>A0A1G7UB19_9ACTN</name>
<dbReference type="OrthoDB" id="1673646at2"/>
<dbReference type="GO" id="GO:0071111">
    <property type="term" value="F:cyclic-guanylate-specific phosphodiesterase activity"/>
    <property type="evidence" value="ECO:0007669"/>
    <property type="project" value="InterPro"/>
</dbReference>
<reference evidence="3" key="1">
    <citation type="submission" date="2016-10" db="EMBL/GenBank/DDBJ databases">
        <authorList>
            <person name="Varghese N."/>
            <person name="Submissions S."/>
        </authorList>
    </citation>
    <scope>NUCLEOTIDE SEQUENCE [LARGE SCALE GENOMIC DNA]</scope>
    <source>
        <strain evidence="3">DSM 44526</strain>
    </source>
</reference>
<sequence length="363" mass="37984">MLPGVAGARRGEQPRFPLPGRVGRLLLASPLPHVLPIAVRAATELGLNAETAPGLVDVVDDSSPLDATRFDRLLARLARELTTAEAAVVRVACDPGDDDGVAVAAQLMAAPTLAVELARRGITVEVGLLAEAELYPVYQPVVDLADGRTTGYEALLRGRVDGREVGGGDLFFLAEAAGWGDRLDRWAREAAVAGAGPWLGGADLYVNSSPEAVFRPEVCLAGTEQAVREAGIAPGQLVFEVVEAHATRDRGHLLAVLEHHRAQGWRVALDDVGVGWSSLALVSALRPDVVKLDKALVARLDTGAARAVVGGLVEVAHSLGAVVVAEGVETQARADRARELGVDLGQGWLFGRPARVADELLAG</sequence>
<dbReference type="SUPFAM" id="SSF141868">
    <property type="entry name" value="EAL domain-like"/>
    <property type="match status" value="1"/>
</dbReference>
<dbReference type="CDD" id="cd01948">
    <property type="entry name" value="EAL"/>
    <property type="match status" value="1"/>
</dbReference>
<accession>A0A1G7UB19</accession>
<protein>
    <submittedName>
        <fullName evidence="2">EAL domain, c-di-GMP-specific phosphodiesterase class I (Or its enzymatically inactive variant)</fullName>
    </submittedName>
</protein>
<dbReference type="EMBL" id="FNCF01000004">
    <property type="protein sequence ID" value="SDG44762.1"/>
    <property type="molecule type" value="Genomic_DNA"/>
</dbReference>
<dbReference type="Proteomes" id="UP000198863">
    <property type="component" value="Unassembled WGS sequence"/>
</dbReference>
<gene>
    <name evidence="2" type="ORF">SAMN05660324_2559</name>
</gene>
<dbReference type="Pfam" id="PF00563">
    <property type="entry name" value="EAL"/>
    <property type="match status" value="1"/>
</dbReference>
<dbReference type="InterPro" id="IPR035919">
    <property type="entry name" value="EAL_sf"/>
</dbReference>
<feature type="domain" description="EAL" evidence="1">
    <location>
        <begin position="117"/>
        <end position="363"/>
    </location>
</feature>
<evidence type="ECO:0000313" key="2">
    <source>
        <dbReference type="EMBL" id="SDG44762.1"/>
    </source>
</evidence>
<keyword evidence="3" id="KW-1185">Reference proteome</keyword>